<keyword evidence="2 6" id="KW-0698">rRNA processing</keyword>
<dbReference type="PROSITE" id="PS50294">
    <property type="entry name" value="WD_REPEATS_REGION"/>
    <property type="match status" value="3"/>
</dbReference>
<dbReference type="GO" id="GO:0005654">
    <property type="term" value="C:nucleoplasm"/>
    <property type="evidence" value="ECO:0007669"/>
    <property type="project" value="UniProtKB-SubCell"/>
</dbReference>
<evidence type="ECO:0000256" key="6">
    <source>
        <dbReference type="HAMAP-Rule" id="MF_03029"/>
    </source>
</evidence>
<keyword evidence="5 6" id="KW-0539">Nucleus</keyword>
<dbReference type="InterPro" id="IPR012972">
    <property type="entry name" value="NLE"/>
</dbReference>
<comment type="function">
    <text evidence="6">Required for maturation of ribosomal RNAs and formation of the large ribosomal subunit.</text>
</comment>
<dbReference type="GO" id="GO:0043021">
    <property type="term" value="F:ribonucleoprotein complex binding"/>
    <property type="evidence" value="ECO:0007669"/>
    <property type="project" value="UniProtKB-UniRule"/>
</dbReference>
<evidence type="ECO:0000256" key="5">
    <source>
        <dbReference type="ARBA" id="ARBA00023242"/>
    </source>
</evidence>
<evidence type="ECO:0000313" key="9">
    <source>
        <dbReference type="EMBL" id="RUS78481.1"/>
    </source>
</evidence>
<dbReference type="GO" id="GO:0000463">
    <property type="term" value="P:maturation of LSU-rRNA from tricistronic rRNA transcript (SSU-rRNA, 5.8S rRNA, LSU-rRNA)"/>
    <property type="evidence" value="ECO:0007669"/>
    <property type="project" value="UniProtKB-UniRule"/>
</dbReference>
<evidence type="ECO:0000259" key="8">
    <source>
        <dbReference type="Pfam" id="PF08154"/>
    </source>
</evidence>
<comment type="caution">
    <text evidence="9">The sequence shown here is derived from an EMBL/GenBank/DDBJ whole genome shotgun (WGS) entry which is preliminary data.</text>
</comment>
<dbReference type="SUPFAM" id="SSF50978">
    <property type="entry name" value="WD40 repeat-like"/>
    <property type="match status" value="1"/>
</dbReference>
<name>A0A433TA76_ELYCH</name>
<dbReference type="Gene3D" id="2.130.10.10">
    <property type="entry name" value="YVTN repeat-like/Quinoprotein amine dehydrogenase"/>
    <property type="match status" value="1"/>
</dbReference>
<dbReference type="GO" id="GO:0000466">
    <property type="term" value="P:maturation of 5.8S rRNA from tricistronic rRNA transcript (SSU-rRNA, 5.8S rRNA, LSU-rRNA)"/>
    <property type="evidence" value="ECO:0007669"/>
    <property type="project" value="UniProtKB-UniRule"/>
</dbReference>
<dbReference type="PANTHER" id="PTHR19855:SF11">
    <property type="entry name" value="RIBOSOME BIOGENESIS PROTEIN WDR12"/>
    <property type="match status" value="1"/>
</dbReference>
<dbReference type="InterPro" id="IPR020472">
    <property type="entry name" value="WD40_PAC1"/>
</dbReference>
<organism evidence="9 10">
    <name type="scientific">Elysia chlorotica</name>
    <name type="common">Eastern emerald elysia</name>
    <name type="synonym">Sea slug</name>
    <dbReference type="NCBI Taxonomy" id="188477"/>
    <lineage>
        <taxon>Eukaryota</taxon>
        <taxon>Metazoa</taxon>
        <taxon>Spiralia</taxon>
        <taxon>Lophotrochozoa</taxon>
        <taxon>Mollusca</taxon>
        <taxon>Gastropoda</taxon>
        <taxon>Heterobranchia</taxon>
        <taxon>Euthyneura</taxon>
        <taxon>Panpulmonata</taxon>
        <taxon>Sacoglossa</taxon>
        <taxon>Placobranchoidea</taxon>
        <taxon>Plakobranchidae</taxon>
        <taxon>Elysia</taxon>
    </lineage>
</organism>
<dbReference type="Pfam" id="PF00400">
    <property type="entry name" value="WD40"/>
    <property type="match status" value="5"/>
</dbReference>
<dbReference type="HAMAP" id="MF_03029">
    <property type="entry name" value="WDR12"/>
    <property type="match status" value="1"/>
</dbReference>
<protein>
    <recommendedName>
        <fullName evidence="6">Ribosome biogenesis protein WDR12 homolog</fullName>
    </recommendedName>
</protein>
<keyword evidence="4" id="KW-0677">Repeat</keyword>
<feature type="repeat" description="WD" evidence="7">
    <location>
        <begin position="196"/>
        <end position="237"/>
    </location>
</feature>
<keyword evidence="1 6" id="KW-0690">Ribosome biogenesis</keyword>
<comment type="subcellular location">
    <subcellularLocation>
        <location evidence="6">Nucleus</location>
        <location evidence="6">Nucleolus</location>
    </subcellularLocation>
    <subcellularLocation>
        <location evidence="6">Nucleus</location>
        <location evidence="6">Nucleoplasm</location>
    </subcellularLocation>
</comment>
<evidence type="ECO:0000256" key="7">
    <source>
        <dbReference type="PROSITE-ProRule" id="PRU00221"/>
    </source>
</evidence>
<evidence type="ECO:0000313" key="10">
    <source>
        <dbReference type="Proteomes" id="UP000271974"/>
    </source>
</evidence>
<dbReference type="AlphaFoldDB" id="A0A433TA76"/>
<feature type="repeat" description="WD" evidence="7">
    <location>
        <begin position="349"/>
        <end position="391"/>
    </location>
</feature>
<dbReference type="InterPro" id="IPR019775">
    <property type="entry name" value="WD40_repeat_CS"/>
</dbReference>
<evidence type="ECO:0000256" key="4">
    <source>
        <dbReference type="ARBA" id="ARBA00022737"/>
    </source>
</evidence>
<dbReference type="Pfam" id="PF08154">
    <property type="entry name" value="NLE"/>
    <property type="match status" value="1"/>
</dbReference>
<dbReference type="PRINTS" id="PR00320">
    <property type="entry name" value="GPROTEINBRPT"/>
</dbReference>
<keyword evidence="10" id="KW-1185">Reference proteome</keyword>
<evidence type="ECO:0000256" key="2">
    <source>
        <dbReference type="ARBA" id="ARBA00022552"/>
    </source>
</evidence>
<feature type="domain" description="NLE" evidence="8">
    <location>
        <begin position="13"/>
        <end position="78"/>
    </location>
</feature>
<dbReference type="PROSITE" id="PS50082">
    <property type="entry name" value="WD_REPEATS_2"/>
    <property type="match status" value="3"/>
</dbReference>
<accession>A0A433TA76</accession>
<evidence type="ECO:0000256" key="1">
    <source>
        <dbReference type="ARBA" id="ARBA00022517"/>
    </source>
</evidence>
<dbReference type="CDD" id="cd00200">
    <property type="entry name" value="WD40"/>
    <property type="match status" value="1"/>
</dbReference>
<dbReference type="EMBL" id="RQTK01000507">
    <property type="protein sequence ID" value="RUS78481.1"/>
    <property type="molecule type" value="Genomic_DNA"/>
</dbReference>
<sequence length="427" mass="47640">MASEASLGSTSHVQAKFFTKQTEYSIPDVPYSLPISVSPKELNDIVHSVLYEGDGEKTASFDFLINGELLRSTLEVYLEDKDISIESVLEIEYIERQAAPRPEASLSHDDWISSVRGNNNLILCGCYDNTIKLWSRDGQCLTTIPGHSGPVKCVTWLRSTGDEEDEHLFASGSHDQSAFVWRWKASKKEIDCLYAFRGHSGSVDCIAANADGERVVTGSWDKTIKLWTADNNSTEQKETEDSETLQQAKKLKSGGHKMVTRVPLLTVGGHKEAVSAAVWLDDSTVCSASWDHTMRVWDMTRAEQTQIVEGSKAFFQIAHSRLSNLIVSASADRHVRLHDLRTKEMKGTYTSHAGWVSGVDWSKTDEHLFVSGSHDCLMKLWDTRSPKAPLYNMIGQEEKILAVDWSIPDLMLSGGADNQLKMFNYKG</sequence>
<dbReference type="InterPro" id="IPR001680">
    <property type="entry name" value="WD40_rpt"/>
</dbReference>
<proteinExistence type="inferred from homology"/>
<dbReference type="GO" id="GO:0005730">
    <property type="term" value="C:nucleolus"/>
    <property type="evidence" value="ECO:0007669"/>
    <property type="project" value="UniProtKB-SubCell"/>
</dbReference>
<comment type="similarity">
    <text evidence="6">Belongs to the WD repeat WDR12/YTM1 family.</text>
</comment>
<dbReference type="GO" id="GO:0030687">
    <property type="term" value="C:preribosome, large subunit precursor"/>
    <property type="evidence" value="ECO:0007669"/>
    <property type="project" value="UniProtKB-UniRule"/>
</dbReference>
<dbReference type="InterPro" id="IPR036322">
    <property type="entry name" value="WD40_repeat_dom_sf"/>
</dbReference>
<dbReference type="SMART" id="SM00320">
    <property type="entry name" value="WD40"/>
    <property type="match status" value="7"/>
</dbReference>
<dbReference type="InterPro" id="IPR015943">
    <property type="entry name" value="WD40/YVTN_repeat-like_dom_sf"/>
</dbReference>
<gene>
    <name evidence="9" type="ORF">EGW08_013769</name>
</gene>
<feature type="repeat" description="WD" evidence="7">
    <location>
        <begin position="267"/>
        <end position="307"/>
    </location>
</feature>
<dbReference type="OrthoDB" id="10251381at2759"/>
<keyword evidence="3 7" id="KW-0853">WD repeat</keyword>
<dbReference type="Proteomes" id="UP000271974">
    <property type="component" value="Unassembled WGS sequence"/>
</dbReference>
<dbReference type="PROSITE" id="PS00678">
    <property type="entry name" value="WD_REPEATS_1"/>
    <property type="match status" value="1"/>
</dbReference>
<dbReference type="PANTHER" id="PTHR19855">
    <property type="entry name" value="WD40 REPEAT PROTEIN 12, 37"/>
    <property type="match status" value="1"/>
</dbReference>
<dbReference type="InterPro" id="IPR028599">
    <property type="entry name" value="WDR12/Ytm1"/>
</dbReference>
<dbReference type="STRING" id="188477.A0A433TA76"/>
<evidence type="ECO:0000256" key="3">
    <source>
        <dbReference type="ARBA" id="ARBA00022574"/>
    </source>
</evidence>
<reference evidence="9 10" key="1">
    <citation type="submission" date="2019-01" db="EMBL/GenBank/DDBJ databases">
        <title>A draft genome assembly of the solar-powered sea slug Elysia chlorotica.</title>
        <authorList>
            <person name="Cai H."/>
            <person name="Li Q."/>
            <person name="Fang X."/>
            <person name="Li J."/>
            <person name="Curtis N.E."/>
            <person name="Altenburger A."/>
            <person name="Shibata T."/>
            <person name="Feng M."/>
            <person name="Maeda T."/>
            <person name="Schwartz J.A."/>
            <person name="Shigenobu S."/>
            <person name="Lundholm N."/>
            <person name="Nishiyama T."/>
            <person name="Yang H."/>
            <person name="Hasebe M."/>
            <person name="Li S."/>
            <person name="Pierce S.K."/>
            <person name="Wang J."/>
        </authorList>
    </citation>
    <scope>NUCLEOTIDE SEQUENCE [LARGE SCALE GENOMIC DNA]</scope>
    <source>
        <strain evidence="9">EC2010</strain>
        <tissue evidence="9">Whole organism of an adult</tissue>
    </source>
</reference>